<reference evidence="3" key="3">
    <citation type="submission" date="2023-11" db="EMBL/GenBank/DDBJ databases">
        <authorList>
            <person name="Beijen E."/>
            <person name="Ohm R.A."/>
        </authorList>
    </citation>
    <scope>NUCLEOTIDE SEQUENCE</scope>
    <source>
        <strain evidence="3">CBS 150709</strain>
    </source>
</reference>
<accession>A0A2U3DTP8</accession>
<organism evidence="4 5">
    <name type="scientific">Purpureocillium lilacinum</name>
    <name type="common">Paecilomyces lilacinus</name>
    <dbReference type="NCBI Taxonomy" id="33203"/>
    <lineage>
        <taxon>Eukaryota</taxon>
        <taxon>Fungi</taxon>
        <taxon>Dikarya</taxon>
        <taxon>Ascomycota</taxon>
        <taxon>Pezizomycotina</taxon>
        <taxon>Sordariomycetes</taxon>
        <taxon>Hypocreomycetidae</taxon>
        <taxon>Hypocreales</taxon>
        <taxon>Ophiocordycipitaceae</taxon>
        <taxon>Purpureocillium</taxon>
    </lineage>
</organism>
<dbReference type="Proteomes" id="UP001287286">
    <property type="component" value="Unassembled WGS sequence"/>
</dbReference>
<feature type="region of interest" description="Disordered" evidence="1">
    <location>
        <begin position="1"/>
        <end position="89"/>
    </location>
</feature>
<dbReference type="AlphaFoldDB" id="A0A2U3DTP8"/>
<evidence type="ECO:0000256" key="1">
    <source>
        <dbReference type="SAM" id="MobiDB-lite"/>
    </source>
</evidence>
<dbReference type="PROSITE" id="PS50948">
    <property type="entry name" value="PAN"/>
    <property type="match status" value="1"/>
</dbReference>
<evidence type="ECO:0000313" key="5">
    <source>
        <dbReference type="Proteomes" id="UP000245956"/>
    </source>
</evidence>
<name>A0A2U3DTP8_PURLI</name>
<evidence type="ECO:0000313" key="6">
    <source>
        <dbReference type="Proteomes" id="UP001287286"/>
    </source>
</evidence>
<dbReference type="EMBL" id="JAWRVI010000044">
    <property type="protein sequence ID" value="KAK4086081.1"/>
    <property type="molecule type" value="Genomic_DNA"/>
</dbReference>
<proteinExistence type="predicted"/>
<reference evidence="4" key="1">
    <citation type="submission" date="2015-05" db="EMBL/GenBank/DDBJ databases">
        <authorList>
            <person name="Wang D.B."/>
            <person name="Wang M."/>
        </authorList>
    </citation>
    <scope>NUCLEOTIDE SEQUENCE</scope>
    <source>
        <strain evidence="4">36-1</strain>
    </source>
</reference>
<reference evidence="4 5" key="2">
    <citation type="journal article" date="2016" name="Front. Microbiol.">
        <title>Genome and transcriptome sequences reveal the specific parasitism of the nematophagous Purpureocillium lilacinum 36-1.</title>
        <authorList>
            <person name="Xie J."/>
            <person name="Li S."/>
            <person name="Mo C."/>
            <person name="Xiao X."/>
            <person name="Peng D."/>
            <person name="Wang G."/>
            <person name="Xiao Y."/>
        </authorList>
    </citation>
    <scope>NUCLEOTIDE SEQUENCE [LARGE SCALE GENOMIC DNA]</scope>
    <source>
        <strain evidence="4 5">36-1</strain>
    </source>
</reference>
<dbReference type="InterPro" id="IPR003609">
    <property type="entry name" value="Pan_app"/>
</dbReference>
<gene>
    <name evidence="4" type="ORF">PCL_06831</name>
    <name evidence="3" type="ORF">Purlil1_9610</name>
</gene>
<reference evidence="3 6" key="4">
    <citation type="journal article" date="2024" name="Microbiol. Resour. Announc.">
        <title>Genome annotations for the ascomycete fungi Trichoderma harzianum, Trichoderma aggressivum, and Purpureocillium lilacinum.</title>
        <authorList>
            <person name="Beijen E.P.W."/>
            <person name="Ohm R.A."/>
        </authorList>
    </citation>
    <scope>NUCLEOTIDE SEQUENCE [LARGE SCALE GENOMIC DNA]</scope>
    <source>
        <strain evidence="3 6">CBS 150709</strain>
    </source>
</reference>
<feature type="domain" description="Apple" evidence="2">
    <location>
        <begin position="429"/>
        <end position="502"/>
    </location>
</feature>
<sequence>MLNGLLERVAVGATPPVQSSAESKAKPQLRAGQKQQDHAPKPPPSTKCGPEIASPVHRSLHESRAHPVATQLASRSVAKPGTDSTQAARVTDIYTAPAATARALNEQYGSHRRRSHPSGSCLYGGWLFVPAEKPTTPGSALAWAVRLPRASTPTRRISLRVPAVAEPEPQGDPGTSESDDLVNPFLCSQIKPDSLACILTTSKAPTTFLERPLLPDTMQAKLLALLAAHAAAIAVPSEPDVTIDYKQGLAIPRDIARLVKERDVCNADNCLRNLRDKRYSSSASAFCSTFIQSTVVNTQYAIATDHKTNTETPPPVTVTNVIVDDLLNPTATEIVTQYSTIPDPRYKRGAQPYPTWLSASYPPERVSSACSCFIPSPSPAIQQTVTLTTSTETVVAVETLPPVTNTVDVTSTHTIDVVATQTATVGVTCGIKGCVWGNDLLLQSTGSLPNIAACKALCTSNAQCQSFQWSEQYKYCNIGKAPATQFWATPSCSEFKVYDVACSI</sequence>
<evidence type="ECO:0000259" key="2">
    <source>
        <dbReference type="PROSITE" id="PS50948"/>
    </source>
</evidence>
<keyword evidence="6" id="KW-1185">Reference proteome</keyword>
<protein>
    <recommendedName>
        <fullName evidence="2">Apple domain-containing protein</fullName>
    </recommendedName>
</protein>
<evidence type="ECO:0000313" key="3">
    <source>
        <dbReference type="EMBL" id="KAK4086081.1"/>
    </source>
</evidence>
<dbReference type="EMBL" id="LCWV01000031">
    <property type="protein sequence ID" value="PWI65626.1"/>
    <property type="molecule type" value="Genomic_DNA"/>
</dbReference>
<evidence type="ECO:0000313" key="4">
    <source>
        <dbReference type="EMBL" id="PWI65626.1"/>
    </source>
</evidence>
<dbReference type="Proteomes" id="UP000245956">
    <property type="component" value="Unassembled WGS sequence"/>
</dbReference>
<comment type="caution">
    <text evidence="4">The sequence shown here is derived from an EMBL/GenBank/DDBJ whole genome shotgun (WGS) entry which is preliminary data.</text>
</comment>